<protein>
    <recommendedName>
        <fullName evidence="3 6">Arabinogalactan endo-beta-1,4-galactanase</fullName>
        <ecNumber evidence="3 6">3.2.1.89</ecNumber>
    </recommendedName>
</protein>
<dbReference type="Gene3D" id="3.20.20.80">
    <property type="entry name" value="Glycosidases"/>
    <property type="match status" value="1"/>
</dbReference>
<accession>A0A6M5YA02</accession>
<dbReference type="GO" id="GO:0045490">
    <property type="term" value="P:pectin catabolic process"/>
    <property type="evidence" value="ECO:0007669"/>
    <property type="project" value="TreeGrafter"/>
</dbReference>
<evidence type="ECO:0000256" key="1">
    <source>
        <dbReference type="ARBA" id="ARBA00001695"/>
    </source>
</evidence>
<proteinExistence type="inferred from homology"/>
<gene>
    <name evidence="7" type="ORF">HNV11_12825</name>
</gene>
<comment type="similarity">
    <text evidence="2 6">Belongs to the glycosyl hydrolase 53 family.</text>
</comment>
<dbReference type="AlphaFoldDB" id="A0A6M5YA02"/>
<sequence length="358" mass="40134">MNKALFLGLALSLLPIGCRTSNPSTTTSTGRITTGQRNQQAQPFAKGADIGWLPQMEASGYVFYNDQGVRQDCFQILKDHGINTIRLRTWVNPSSDSISGHCSKDETVAMAVRARKWGMRVMIDFHYSDSWADPGKQKKPAAWEGHDFPKLLTDVYEYTFEVMTALKAKGVTPEWVQVGNETPGGMIYPEGSTANWAQLAQLINKGYDAIKAVSPQSKVILHLDQGNNRERFRTWFDNARSHGAHYDVIGLSYYPYWLPGNPDYQLSIDDLARNMNELVERYGKEVMVVEVGGEDTKPQNTYDMLVAVQRRVKAVPNNKGLGVIYWEPEGARSWSKYPLSAWGNDGKPTKALDAFLAE</sequence>
<keyword evidence="5 6" id="KW-0326">Glycosidase</keyword>
<dbReference type="Proteomes" id="UP000502756">
    <property type="component" value="Chromosome"/>
</dbReference>
<dbReference type="PANTHER" id="PTHR34983">
    <property type="entry name" value="ARABINOGALACTAN ENDO-BETA-1,4-GALACTANASE A"/>
    <property type="match status" value="1"/>
</dbReference>
<evidence type="ECO:0000313" key="7">
    <source>
        <dbReference type="EMBL" id="QJW90196.1"/>
    </source>
</evidence>
<reference evidence="7 8" key="1">
    <citation type="submission" date="2020-05" db="EMBL/GenBank/DDBJ databases">
        <title>Genome sequencing of Spirosoma sp. TS118.</title>
        <authorList>
            <person name="Lee J.-H."/>
            <person name="Jeong S."/>
            <person name="Zhao L."/>
            <person name="Jung J.-H."/>
            <person name="Kim M.-K."/>
            <person name="Lim S."/>
        </authorList>
    </citation>
    <scope>NUCLEOTIDE SEQUENCE [LARGE SCALE GENOMIC DNA]</scope>
    <source>
        <strain evidence="7 8">TS118</strain>
    </source>
</reference>
<dbReference type="EMBL" id="CP053435">
    <property type="protein sequence ID" value="QJW90196.1"/>
    <property type="molecule type" value="Genomic_DNA"/>
</dbReference>
<dbReference type="InterPro" id="IPR011683">
    <property type="entry name" value="Glyco_hydro_53"/>
</dbReference>
<evidence type="ECO:0000256" key="5">
    <source>
        <dbReference type="ARBA" id="ARBA00023295"/>
    </source>
</evidence>
<dbReference type="RefSeq" id="WP_171740041.1">
    <property type="nucleotide sequence ID" value="NZ_CP053435.1"/>
</dbReference>
<evidence type="ECO:0000256" key="2">
    <source>
        <dbReference type="ARBA" id="ARBA00010687"/>
    </source>
</evidence>
<dbReference type="PANTHER" id="PTHR34983:SF1">
    <property type="entry name" value="ARABINOGALACTAN ENDO-BETA-1,4-GALACTANASE A"/>
    <property type="match status" value="1"/>
</dbReference>
<dbReference type="SUPFAM" id="SSF51445">
    <property type="entry name" value="(Trans)glycosidases"/>
    <property type="match status" value="1"/>
</dbReference>
<dbReference type="GO" id="GO:0015926">
    <property type="term" value="F:glucosidase activity"/>
    <property type="evidence" value="ECO:0007669"/>
    <property type="project" value="InterPro"/>
</dbReference>
<evidence type="ECO:0000256" key="6">
    <source>
        <dbReference type="RuleBase" id="RU361192"/>
    </source>
</evidence>
<comment type="catalytic activity">
    <reaction evidence="1 6">
        <text>The enzyme specifically hydrolyzes (1-&gt;4)-beta-D-galactosidic linkages in type I arabinogalactans.</text>
        <dbReference type="EC" id="3.2.1.89"/>
    </reaction>
</comment>
<evidence type="ECO:0000313" key="8">
    <source>
        <dbReference type="Proteomes" id="UP000502756"/>
    </source>
</evidence>
<dbReference type="GO" id="GO:0031218">
    <property type="term" value="F:arabinogalactan endo-1,4-beta-galactosidase activity"/>
    <property type="evidence" value="ECO:0007669"/>
    <property type="project" value="UniProtKB-EC"/>
</dbReference>
<name>A0A6M5YA02_9BACT</name>
<keyword evidence="4 6" id="KW-0378">Hydrolase</keyword>
<dbReference type="Pfam" id="PF07745">
    <property type="entry name" value="Glyco_hydro_53"/>
    <property type="match status" value="1"/>
</dbReference>
<evidence type="ECO:0000256" key="4">
    <source>
        <dbReference type="ARBA" id="ARBA00022801"/>
    </source>
</evidence>
<keyword evidence="8" id="KW-1185">Reference proteome</keyword>
<evidence type="ECO:0000256" key="3">
    <source>
        <dbReference type="ARBA" id="ARBA00012556"/>
    </source>
</evidence>
<dbReference type="EC" id="3.2.1.89" evidence="3 6"/>
<dbReference type="InterPro" id="IPR017853">
    <property type="entry name" value="GH"/>
</dbReference>
<organism evidence="7 8">
    <name type="scientific">Spirosoma taeanense</name>
    <dbReference type="NCBI Taxonomy" id="2735870"/>
    <lineage>
        <taxon>Bacteria</taxon>
        <taxon>Pseudomonadati</taxon>
        <taxon>Bacteroidota</taxon>
        <taxon>Cytophagia</taxon>
        <taxon>Cytophagales</taxon>
        <taxon>Cytophagaceae</taxon>
        <taxon>Spirosoma</taxon>
    </lineage>
</organism>
<dbReference type="KEGG" id="stae:HNV11_12825"/>